<keyword evidence="2" id="KW-1185">Reference proteome</keyword>
<name>A0A1J1LJR2_9CYAN</name>
<evidence type="ECO:0000313" key="1">
    <source>
        <dbReference type="EMBL" id="CUR32140.1"/>
    </source>
</evidence>
<reference evidence="2" key="1">
    <citation type="submission" date="2015-10" db="EMBL/GenBank/DDBJ databases">
        <authorList>
            <person name="Regsiter A."/>
            <person name="william w."/>
        </authorList>
    </citation>
    <scope>NUCLEOTIDE SEQUENCE [LARGE SCALE GENOMIC DNA]</scope>
</reference>
<evidence type="ECO:0000313" key="2">
    <source>
        <dbReference type="Proteomes" id="UP000184315"/>
    </source>
</evidence>
<proteinExistence type="predicted"/>
<accession>A0A1J1LJR2</accession>
<organism evidence="1 2">
    <name type="scientific">Planktothrix tepida PCC 9214</name>
    <dbReference type="NCBI Taxonomy" id="671072"/>
    <lineage>
        <taxon>Bacteria</taxon>
        <taxon>Bacillati</taxon>
        <taxon>Cyanobacteriota</taxon>
        <taxon>Cyanophyceae</taxon>
        <taxon>Oscillatoriophycideae</taxon>
        <taxon>Oscillatoriales</taxon>
        <taxon>Microcoleaceae</taxon>
        <taxon>Planktothrix</taxon>
    </lineage>
</organism>
<sequence>MPTLANTSLFTFKAGGTGSATDYVVRLSNRYSDAIAAILGLTKVASGSAATGMPVTVNQAISAGLLIKLRMNYRKSGGKKRGAVNLVCDLEKVQNAVSSLTDMDYDGGKIISVKGVPRVKYR</sequence>
<protein>
    <submittedName>
        <fullName evidence="1">Uncharacterized protein</fullName>
    </submittedName>
</protein>
<dbReference type="EMBL" id="CZDF01000148">
    <property type="protein sequence ID" value="CUR32140.1"/>
    <property type="molecule type" value="Genomic_DNA"/>
</dbReference>
<gene>
    <name evidence="1" type="ORF">PL9214430112</name>
</gene>
<dbReference type="STRING" id="671072.PL9214430112"/>
<dbReference type="Proteomes" id="UP000184315">
    <property type="component" value="Unassembled WGS sequence"/>
</dbReference>
<dbReference type="RefSeq" id="WP_072718898.1">
    <property type="nucleotide sequence ID" value="NZ_LN889796.1"/>
</dbReference>
<dbReference type="AlphaFoldDB" id="A0A1J1LJR2"/>